<reference evidence="1 2" key="1">
    <citation type="submission" date="2018-06" db="EMBL/GenBank/DDBJ databases">
        <authorList>
            <consortium name="Pathogen Informatics"/>
            <person name="Doyle S."/>
        </authorList>
    </citation>
    <scope>NUCLEOTIDE SEQUENCE [LARGE SCALE GENOMIC DNA]</scope>
    <source>
        <strain evidence="1 2">NCTC13532</strain>
    </source>
</reference>
<protein>
    <submittedName>
        <fullName evidence="1">Uncharacterized protein</fullName>
    </submittedName>
</protein>
<gene>
    <name evidence="1" type="ORF">NCTC13532_04572</name>
</gene>
<accession>A0A381FRZ5</accession>
<dbReference type="AlphaFoldDB" id="A0A381FRZ5"/>
<name>A0A381FRZ5_9FLAO</name>
<evidence type="ECO:0000313" key="2">
    <source>
        <dbReference type="Proteomes" id="UP000254282"/>
    </source>
</evidence>
<organism evidence="1 2">
    <name type="scientific">Chryseobacterium indoltheticum</name>
    <dbReference type="NCBI Taxonomy" id="254"/>
    <lineage>
        <taxon>Bacteria</taxon>
        <taxon>Pseudomonadati</taxon>
        <taxon>Bacteroidota</taxon>
        <taxon>Flavobacteriia</taxon>
        <taxon>Flavobacteriales</taxon>
        <taxon>Weeksellaceae</taxon>
        <taxon>Chryseobacterium group</taxon>
        <taxon>Chryseobacterium</taxon>
    </lineage>
</organism>
<dbReference type="Proteomes" id="UP000254282">
    <property type="component" value="Unassembled WGS sequence"/>
</dbReference>
<dbReference type="PROSITE" id="PS51257">
    <property type="entry name" value="PROKAR_LIPOPROTEIN"/>
    <property type="match status" value="1"/>
</dbReference>
<evidence type="ECO:0000313" key="1">
    <source>
        <dbReference type="EMBL" id="SUX48961.1"/>
    </source>
</evidence>
<proteinExistence type="predicted"/>
<dbReference type="RefSeq" id="WP_115621928.1">
    <property type="nucleotide sequence ID" value="NZ_UFVR01000004.1"/>
</dbReference>
<sequence>MKLKQYIALAYSGIFIISCNNDDVIEDLTGNENLSKVENIAQQNKMQFPKEVQLLKSDKFYKSKEQIVAEFTKTNKRAPILHGPFTYTIRKPAYSTRPGWGNQPFTANIIYNGVGTYPAPGQYVAEIYDYRFNINVPADAFHAFTESIDVIGYSNYTTQTVGYNDQPLSMENGGQYFKVNTYGMILKYNSVGQLLNFPISVTNTKTLTYYYLTL</sequence>
<dbReference type="EMBL" id="UFVR01000004">
    <property type="protein sequence ID" value="SUX48961.1"/>
    <property type="molecule type" value="Genomic_DNA"/>
</dbReference>